<reference evidence="2" key="2">
    <citation type="submission" date="2022-09" db="EMBL/GenBank/DDBJ databases">
        <authorList>
            <person name="Cesa-Luna C."/>
            <person name="Girard L."/>
            <person name="Lood C."/>
            <person name="Hofte M."/>
            <person name="De Mot R."/>
        </authorList>
    </citation>
    <scope>NUCLEOTIDE SEQUENCE</scope>
    <source>
        <strain evidence="2">COR51</strain>
    </source>
</reference>
<protein>
    <recommendedName>
        <fullName evidence="4">DUF4189 domain-containing protein</fullName>
    </recommendedName>
</protein>
<gene>
    <name evidence="2" type="ORF">OC929_18770</name>
</gene>
<evidence type="ECO:0000313" key="3">
    <source>
        <dbReference type="Proteomes" id="UP001139994"/>
    </source>
</evidence>
<organism evidence="2 3">
    <name type="scientific">Pseudomonas peradeniyensis</name>
    <dbReference type="NCBI Taxonomy" id="2745488"/>
    <lineage>
        <taxon>Bacteria</taxon>
        <taxon>Pseudomonadati</taxon>
        <taxon>Pseudomonadota</taxon>
        <taxon>Gammaproteobacteria</taxon>
        <taxon>Pseudomonadales</taxon>
        <taxon>Pseudomonadaceae</taxon>
        <taxon>Pseudomonas</taxon>
    </lineage>
</organism>
<dbReference type="EMBL" id="JAOSLA010000034">
    <property type="protein sequence ID" value="MCU7240101.1"/>
    <property type="molecule type" value="Genomic_DNA"/>
</dbReference>
<comment type="caution">
    <text evidence="2">The sequence shown here is derived from an EMBL/GenBank/DDBJ whole genome shotgun (WGS) entry which is preliminary data.</text>
</comment>
<evidence type="ECO:0000256" key="1">
    <source>
        <dbReference type="SAM" id="SignalP"/>
    </source>
</evidence>
<accession>A0ABT2VEG0</accession>
<name>A0ABT2VEG0_9PSED</name>
<sequence length="93" mass="9355">MATRPRQAVLLALLALALSLTAGCSNKHATTRYAAQGSACYAKALPSSGEGGLAFGPTLAMASKKSLASCVRYAGRSGGTPHTCQVVVAKCKG</sequence>
<dbReference type="Proteomes" id="UP001139994">
    <property type="component" value="Unassembled WGS sequence"/>
</dbReference>
<reference evidence="2" key="1">
    <citation type="journal article" date="2022" name="Microbiol. Spectr.">
        <title>An Nuclear Magnetic Resonance Fingerprint Matching Approach for the Identification and Structural Re-Evaluation of Pseudomonas Lipopeptides.</title>
        <authorList>
            <person name="De Roo V."/>
            <person name="Verleysen Y."/>
            <person name="Kovacs B."/>
            <person name="De Vleeschouwer M."/>
            <person name="Muangkaew P."/>
            <person name="Girard L."/>
            <person name="Hofte M."/>
            <person name="De Mot R."/>
            <person name="Madder A."/>
            <person name="Geudens N."/>
            <person name="Martins J.C."/>
        </authorList>
    </citation>
    <scope>NUCLEOTIDE SEQUENCE</scope>
    <source>
        <strain evidence="2">COR51</strain>
    </source>
</reference>
<dbReference type="PROSITE" id="PS51257">
    <property type="entry name" value="PROKAR_LIPOPROTEIN"/>
    <property type="match status" value="1"/>
</dbReference>
<keyword evidence="1" id="KW-0732">Signal</keyword>
<keyword evidence="3" id="KW-1185">Reference proteome</keyword>
<evidence type="ECO:0000313" key="2">
    <source>
        <dbReference type="EMBL" id="MCU7240101.1"/>
    </source>
</evidence>
<feature type="chain" id="PRO_5047215363" description="DUF4189 domain-containing protein" evidence="1">
    <location>
        <begin position="23"/>
        <end position="93"/>
    </location>
</feature>
<reference evidence="2" key="3">
    <citation type="journal article" date="2023" name="mSystems">
        <title>Charting the Lipopeptidome of Nonpathogenic Pseudomonas.</title>
        <authorList>
            <person name="Cesa-Luna C."/>
            <person name="Geudens N."/>
            <person name="Girard L."/>
            <person name="De Roo V."/>
            <person name="Maklad H.R."/>
            <person name="Martins J.C."/>
            <person name="Hofte M."/>
            <person name="De Mot R."/>
        </authorList>
    </citation>
    <scope>NUCLEOTIDE SEQUENCE</scope>
    <source>
        <strain evidence="2">COR51</strain>
    </source>
</reference>
<dbReference type="RefSeq" id="WP_050705953.1">
    <property type="nucleotide sequence ID" value="NZ_JAOSLA010000034.1"/>
</dbReference>
<feature type="signal peptide" evidence="1">
    <location>
        <begin position="1"/>
        <end position="22"/>
    </location>
</feature>
<evidence type="ECO:0008006" key="4">
    <source>
        <dbReference type="Google" id="ProtNLM"/>
    </source>
</evidence>
<proteinExistence type="predicted"/>